<dbReference type="NCBIfam" id="NF033910">
    <property type="entry name" value="LWR_salt"/>
    <property type="match status" value="1"/>
</dbReference>
<dbReference type="RefSeq" id="WP_276234879.1">
    <property type="nucleotide sequence ID" value="NZ_CP119802.1"/>
</dbReference>
<dbReference type="InterPro" id="IPR049798">
    <property type="entry name" value="LWR_salt"/>
</dbReference>
<comment type="caution">
    <text evidence="1">The sequence shown here is derived from an EMBL/GenBank/DDBJ whole genome shotgun (WGS) entry which is preliminary data.</text>
</comment>
<protein>
    <submittedName>
        <fullName evidence="1">LWR-salt protein</fullName>
    </submittedName>
</protein>
<keyword evidence="2" id="KW-1185">Reference proteome</keyword>
<evidence type="ECO:0000313" key="1">
    <source>
        <dbReference type="EMBL" id="MFC7233886.1"/>
    </source>
</evidence>
<proteinExistence type="predicted"/>
<reference evidence="1 2" key="1">
    <citation type="journal article" date="2019" name="Int. J. Syst. Evol. Microbiol.">
        <title>The Global Catalogue of Microorganisms (GCM) 10K type strain sequencing project: providing services to taxonomists for standard genome sequencing and annotation.</title>
        <authorList>
            <consortium name="The Broad Institute Genomics Platform"/>
            <consortium name="The Broad Institute Genome Sequencing Center for Infectious Disease"/>
            <person name="Wu L."/>
            <person name="Ma J."/>
        </authorList>
    </citation>
    <scope>NUCLEOTIDE SEQUENCE [LARGE SCALE GENOMIC DNA]</scope>
    <source>
        <strain evidence="1 2">DT85</strain>
    </source>
</reference>
<name>A0ABD5ZKD2_9EURY</name>
<evidence type="ECO:0000313" key="2">
    <source>
        <dbReference type="Proteomes" id="UP001596398"/>
    </source>
</evidence>
<sequence>MRGDYVFRVRLRVEPSDPDVTLDPDTFETVLRRRAPEPGAEGWLFFRDNCWRGETNDDAHARRLAEEALGVPAESVAFRELACDREYYDALREAIAADLTPFRADDVPEVLTKYLGSSIRVVGD</sequence>
<dbReference type="Pfam" id="PF26423">
    <property type="entry name" value="LWR_salt"/>
    <property type="match status" value="1"/>
</dbReference>
<dbReference type="Proteomes" id="UP001596398">
    <property type="component" value="Unassembled WGS sequence"/>
</dbReference>
<organism evidence="1 2">
    <name type="scientific">Halosegnis marinus</name>
    <dbReference type="NCBI Taxonomy" id="3034023"/>
    <lineage>
        <taxon>Archaea</taxon>
        <taxon>Methanobacteriati</taxon>
        <taxon>Methanobacteriota</taxon>
        <taxon>Stenosarchaea group</taxon>
        <taxon>Halobacteria</taxon>
        <taxon>Halobacteriales</taxon>
        <taxon>Natronomonadaceae</taxon>
        <taxon>Halosegnis</taxon>
    </lineage>
</organism>
<dbReference type="GeneID" id="79265548"/>
<gene>
    <name evidence="1" type="primary">lwrS</name>
    <name evidence="1" type="ORF">ACFQJ4_01015</name>
</gene>
<accession>A0ABD5ZKD2</accession>
<dbReference type="AlphaFoldDB" id="A0ABD5ZKD2"/>
<dbReference type="EMBL" id="JBHTAP010000001">
    <property type="protein sequence ID" value="MFC7233886.1"/>
    <property type="molecule type" value="Genomic_DNA"/>
</dbReference>